<dbReference type="SUPFAM" id="SSF52794">
    <property type="entry name" value="PTS system IIB component-like"/>
    <property type="match status" value="1"/>
</dbReference>
<accession>A0ABN5DZ87</accession>
<organism evidence="3 4">
    <name type="scientific">Dermabacter jinjuensis</name>
    <dbReference type="NCBI Taxonomy" id="1667168"/>
    <lineage>
        <taxon>Bacteria</taxon>
        <taxon>Bacillati</taxon>
        <taxon>Actinomycetota</taxon>
        <taxon>Actinomycetes</taxon>
        <taxon>Micrococcales</taxon>
        <taxon>Dermabacteraceae</taxon>
        <taxon>Dermabacter</taxon>
    </lineage>
</organism>
<dbReference type="Pfam" id="PF02302">
    <property type="entry name" value="PTS_IIB"/>
    <property type="match status" value="1"/>
</dbReference>
<evidence type="ECO:0000313" key="3">
    <source>
        <dbReference type="EMBL" id="ATH97325.1"/>
    </source>
</evidence>
<evidence type="ECO:0000313" key="4">
    <source>
        <dbReference type="Proteomes" id="UP000815698"/>
    </source>
</evidence>
<evidence type="ECO:0000256" key="1">
    <source>
        <dbReference type="ARBA" id="ARBA00022679"/>
    </source>
</evidence>
<feature type="domain" description="PTS EIIB type-2" evidence="2">
    <location>
        <begin position="2"/>
        <end position="91"/>
    </location>
</feature>
<dbReference type="InterPro" id="IPR003501">
    <property type="entry name" value="PTS_EIIB_2/3"/>
</dbReference>
<evidence type="ECO:0000259" key="2">
    <source>
        <dbReference type="PROSITE" id="PS51099"/>
    </source>
</evidence>
<dbReference type="Gene3D" id="3.40.50.2300">
    <property type="match status" value="1"/>
</dbReference>
<keyword evidence="4" id="KW-1185">Reference proteome</keyword>
<protein>
    <submittedName>
        <fullName evidence="3">PTS galactitol transporter subunit IIB</fullName>
    </submittedName>
</protein>
<keyword evidence="1" id="KW-0808">Transferase</keyword>
<name>A0ABN5DZ87_9MICO</name>
<reference evidence="3 4" key="1">
    <citation type="journal article" date="2016" name="Int. J. Syst. Evol. Microbiol.">
        <title>Dermabacter jinjuensis sp. nov., a novel species of the genus Dermabacter isolated from a clinical specimen.</title>
        <authorList>
            <person name="Park Y.K."/>
            <person name="Lee K.M."/>
            <person name="Lee W.K."/>
            <person name="Cho M.J."/>
            <person name="Lee H.S."/>
            <person name="Cho Y.G."/>
            <person name="Lee Y.C."/>
            <person name="Lee W.K."/>
            <person name="Seong W.K."/>
            <person name="Hwang K.J."/>
        </authorList>
    </citation>
    <scope>NUCLEOTIDE SEQUENCE [LARGE SCALE GENOMIC DNA]</scope>
    <source>
        <strain evidence="3 4">32T</strain>
    </source>
</reference>
<dbReference type="InterPro" id="IPR036095">
    <property type="entry name" value="PTS_EIIB-like_sf"/>
</dbReference>
<dbReference type="PROSITE" id="PS51099">
    <property type="entry name" value="PTS_EIIB_TYPE_2"/>
    <property type="match status" value="1"/>
</dbReference>
<sequence>MKKVLVVCGTGVATSTVVVSKVRDFLEAEGIDAQIQQGKVMDLVGSGVDADLIVSTTDVPDSVTIPVVRALSLITGMGQEATLREIADALS</sequence>
<dbReference type="CDD" id="cd05566">
    <property type="entry name" value="PTS_IIB_galactitol"/>
    <property type="match status" value="1"/>
</dbReference>
<gene>
    <name evidence="3" type="ORF">COP05_09740</name>
</gene>
<dbReference type="InterPro" id="IPR013011">
    <property type="entry name" value="PTS_EIIB_2"/>
</dbReference>
<dbReference type="Proteomes" id="UP000815698">
    <property type="component" value="Chromosome"/>
</dbReference>
<proteinExistence type="predicted"/>
<dbReference type="EMBL" id="CP023482">
    <property type="protein sequence ID" value="ATH97325.1"/>
    <property type="molecule type" value="Genomic_DNA"/>
</dbReference>
<dbReference type="RefSeq" id="WP_070459418.1">
    <property type="nucleotide sequence ID" value="NZ_CP023482.1"/>
</dbReference>